<reference evidence="2" key="2">
    <citation type="submission" date="2007-04" db="EMBL/GenBank/DDBJ databases">
        <title>The genome of the human body louse.</title>
        <authorList>
            <consortium name="The Human Body Louse Genome Consortium"/>
            <person name="Kirkness E."/>
            <person name="Walenz B."/>
            <person name="Hass B."/>
            <person name="Bruggner R."/>
            <person name="Strausberg R."/>
        </authorList>
    </citation>
    <scope>NUCLEOTIDE SEQUENCE</scope>
    <source>
        <strain evidence="2">USDA</strain>
    </source>
</reference>
<dbReference type="RefSeq" id="XP_002432146.1">
    <property type="nucleotide sequence ID" value="XM_002432101.1"/>
</dbReference>
<dbReference type="Pfam" id="PF02958">
    <property type="entry name" value="EcKL"/>
    <property type="match status" value="1"/>
</dbReference>
<gene>
    <name evidence="3" type="primary">8234928</name>
    <name evidence="2" type="ORF">Phum_PHUM572000</name>
</gene>
<accession>E0W1A2</accession>
<proteinExistence type="predicted"/>
<organism>
    <name type="scientific">Pediculus humanus subsp. corporis</name>
    <name type="common">Body louse</name>
    <dbReference type="NCBI Taxonomy" id="121224"/>
    <lineage>
        <taxon>Eukaryota</taxon>
        <taxon>Metazoa</taxon>
        <taxon>Ecdysozoa</taxon>
        <taxon>Arthropoda</taxon>
        <taxon>Hexapoda</taxon>
        <taxon>Insecta</taxon>
        <taxon>Pterygota</taxon>
        <taxon>Neoptera</taxon>
        <taxon>Paraneoptera</taxon>
        <taxon>Psocodea</taxon>
        <taxon>Troctomorpha</taxon>
        <taxon>Phthiraptera</taxon>
        <taxon>Anoplura</taxon>
        <taxon>Pediculidae</taxon>
        <taxon>Pediculus</taxon>
    </lineage>
</organism>
<dbReference type="AlphaFoldDB" id="E0W1A2"/>
<dbReference type="EMBL" id="AAZO01006951">
    <property type="status" value="NOT_ANNOTATED_CDS"/>
    <property type="molecule type" value="Genomic_DNA"/>
</dbReference>
<evidence type="ECO:0000259" key="1">
    <source>
        <dbReference type="SMART" id="SM00587"/>
    </source>
</evidence>
<dbReference type="PANTHER" id="PTHR11012">
    <property type="entry name" value="PROTEIN KINASE-LIKE DOMAIN-CONTAINING"/>
    <property type="match status" value="1"/>
</dbReference>
<dbReference type="VEuPathDB" id="VectorBase:PHUM572000"/>
<dbReference type="EMBL" id="DS235867">
    <property type="protein sequence ID" value="EEB19408.1"/>
    <property type="molecule type" value="Genomic_DNA"/>
</dbReference>
<dbReference type="OrthoDB" id="8250698at2759"/>
<name>E0W1A2_PEDHC</name>
<feature type="domain" description="CHK kinase-like" evidence="1">
    <location>
        <begin position="113"/>
        <end position="315"/>
    </location>
</feature>
<dbReference type="KEGG" id="phu:Phum_PHUM572000"/>
<reference evidence="2" key="1">
    <citation type="submission" date="2007-04" db="EMBL/GenBank/DDBJ databases">
        <title>Annotation of Pediculus humanus corporis strain USDA.</title>
        <authorList>
            <person name="Kirkness E."/>
            <person name="Hannick L."/>
            <person name="Hass B."/>
            <person name="Bruggner R."/>
            <person name="Lawson D."/>
            <person name="Bidwell S."/>
            <person name="Joardar V."/>
            <person name="Caler E."/>
            <person name="Walenz B."/>
            <person name="Inman J."/>
            <person name="Schobel S."/>
            <person name="Galinsky K."/>
            <person name="Amedeo P."/>
            <person name="Strausberg R."/>
        </authorList>
    </citation>
    <scope>NUCLEOTIDE SEQUENCE</scope>
    <source>
        <strain evidence="2">USDA</strain>
    </source>
</reference>
<dbReference type="Proteomes" id="UP000009046">
    <property type="component" value="Unassembled WGS sequence"/>
</dbReference>
<dbReference type="SMART" id="SM00587">
    <property type="entry name" value="CHK"/>
    <property type="match status" value="1"/>
</dbReference>
<evidence type="ECO:0000313" key="3">
    <source>
        <dbReference type="EnsemblMetazoa" id="PHUM572000-PA"/>
    </source>
</evidence>
<dbReference type="CTD" id="8234928"/>
<evidence type="ECO:0000313" key="2">
    <source>
        <dbReference type="EMBL" id="EEB19408.1"/>
    </source>
</evidence>
<dbReference type="OMA" id="YKTAMAS"/>
<dbReference type="HOGENOM" id="CLU_010718_0_2_1"/>
<dbReference type="InterPro" id="IPR015897">
    <property type="entry name" value="CHK_kinase-like"/>
</dbReference>
<sequence>MELRTVNDVDIKAATSPGENYASQMYRCILNVTTATTTDGKQEKNFKKSIIIKSLPTGEMKKGLEKFSAFEKESQMLTQILPLMNNLFKNHFPEMNKIGPECYYYEKSPNDVIIMEDLKEKNFVNVNRMDGLDEEHTTMVLETLAKFHASSMVLKKNNPELFEIFKKQIWSEENSDMVKEFTGSTMKVLSEDILTWTNTDCGKKYSDKLKNLKENIVSKLVDLLEPEKSKLNVLIHGDCWVNNIMFSYENSKTTTTTTGKLSKIKLIDYQLSCMNSPVIDLQYFLFTSVQFDLRFKNLDKFLNVYYVSLMKALNTLNGHHNDFNDIKYDNEEDFKKEFESKYLFGFIVFCTIFPHFTVPGDETLKPDELVKGNENKLKNIFKKENLRNKLIEGFKFFEEKNVF</sequence>
<dbReference type="Gene3D" id="3.90.1200.10">
    <property type="match status" value="1"/>
</dbReference>
<dbReference type="InterPro" id="IPR011009">
    <property type="entry name" value="Kinase-like_dom_sf"/>
</dbReference>
<dbReference type="GeneID" id="8234928"/>
<dbReference type="EnsemblMetazoa" id="PHUM572000-RA">
    <property type="protein sequence ID" value="PHUM572000-PA"/>
    <property type="gene ID" value="PHUM572000"/>
</dbReference>
<dbReference type="PANTHER" id="PTHR11012:SF56">
    <property type="entry name" value="CHK KINASE-LIKE DOMAIN-CONTAINING PROTEIN-RELATED"/>
    <property type="match status" value="1"/>
</dbReference>
<dbReference type="InParanoid" id="E0W1A2"/>
<dbReference type="InterPro" id="IPR004119">
    <property type="entry name" value="EcKL"/>
</dbReference>
<evidence type="ECO:0000313" key="4">
    <source>
        <dbReference type="Proteomes" id="UP000009046"/>
    </source>
</evidence>
<dbReference type="eggNOG" id="ENOG502RZD1">
    <property type="taxonomic scope" value="Eukaryota"/>
</dbReference>
<protein>
    <recommendedName>
        <fullName evidence="1">CHK kinase-like domain-containing protein</fullName>
    </recommendedName>
</protein>
<reference evidence="3" key="3">
    <citation type="submission" date="2021-02" db="UniProtKB">
        <authorList>
            <consortium name="EnsemblMetazoa"/>
        </authorList>
    </citation>
    <scope>IDENTIFICATION</scope>
    <source>
        <strain evidence="3">USDA</strain>
    </source>
</reference>
<dbReference type="SUPFAM" id="SSF56112">
    <property type="entry name" value="Protein kinase-like (PK-like)"/>
    <property type="match status" value="1"/>
</dbReference>
<keyword evidence="4" id="KW-1185">Reference proteome</keyword>